<dbReference type="RefSeq" id="WP_091335298.1">
    <property type="nucleotide sequence ID" value="NZ_FNOW01000060.1"/>
</dbReference>
<accession>A0A1H3JJX7</accession>
<dbReference type="CDD" id="cd00520">
    <property type="entry name" value="RRF"/>
    <property type="match status" value="1"/>
</dbReference>
<dbReference type="InterPro" id="IPR002661">
    <property type="entry name" value="Ribosome_recyc_fac"/>
</dbReference>
<dbReference type="GO" id="GO:0005829">
    <property type="term" value="C:cytosol"/>
    <property type="evidence" value="ECO:0007669"/>
    <property type="project" value="GOC"/>
</dbReference>
<dbReference type="FunFam" id="3.30.1360.40:FF:000001">
    <property type="entry name" value="Ribosome-recycling factor"/>
    <property type="match status" value="1"/>
</dbReference>
<dbReference type="AlphaFoldDB" id="A0A1H3JJX7"/>
<dbReference type="PANTHER" id="PTHR20982:SF3">
    <property type="entry name" value="MITOCHONDRIAL RIBOSOME RECYCLING FACTOR PSEUDO 1"/>
    <property type="match status" value="1"/>
</dbReference>
<evidence type="ECO:0000256" key="6">
    <source>
        <dbReference type="HAMAP-Rule" id="MF_00040"/>
    </source>
</evidence>
<dbReference type="PANTHER" id="PTHR20982">
    <property type="entry name" value="RIBOSOME RECYCLING FACTOR"/>
    <property type="match status" value="1"/>
</dbReference>
<reference evidence="10" key="1">
    <citation type="submission" date="2016-10" db="EMBL/GenBank/DDBJ databases">
        <authorList>
            <person name="Varghese N."/>
            <person name="Submissions S."/>
        </authorList>
    </citation>
    <scope>NUCLEOTIDE SEQUENCE [LARGE SCALE GENOMIC DNA]</scope>
    <source>
        <strain evidence="10">DSM 173</strain>
    </source>
</reference>
<comment type="similarity">
    <text evidence="2 6">Belongs to the RRF family.</text>
</comment>
<sequence length="185" mass="21024">MIDDIKQDAAERMAKSVEALTHELAKIRTGRAHPALLDHIMVSYYGSEMPIRQVANINAEDARTLLVTPWERNMVQAIEKAIMQSDLGLNPNTAGTAIRVPMPPLTEERRRDLIKVARNEAEQARVAVRNIRRDANQTLKDLVKEKDISEDDERRGQEIVQKLTDQYVKEVDAVLAEKEQDLMSI</sequence>
<dbReference type="FunFam" id="1.10.132.20:FF:000001">
    <property type="entry name" value="Ribosome-recycling factor"/>
    <property type="match status" value="1"/>
</dbReference>
<dbReference type="OrthoDB" id="9804006at2"/>
<dbReference type="NCBIfam" id="TIGR00496">
    <property type="entry name" value="frr"/>
    <property type="match status" value="1"/>
</dbReference>
<feature type="domain" description="Ribosome recycling factor" evidence="8">
    <location>
        <begin position="20"/>
        <end position="183"/>
    </location>
</feature>
<dbReference type="Pfam" id="PF01765">
    <property type="entry name" value="RRF"/>
    <property type="match status" value="1"/>
</dbReference>
<evidence type="ECO:0000256" key="4">
    <source>
        <dbReference type="ARBA" id="ARBA00022917"/>
    </source>
</evidence>
<name>A0A1H3JJX7_ALLWA</name>
<dbReference type="InterPro" id="IPR023584">
    <property type="entry name" value="Ribosome_recyc_fac_dom"/>
</dbReference>
<dbReference type="SUPFAM" id="SSF55194">
    <property type="entry name" value="Ribosome recycling factor, RRF"/>
    <property type="match status" value="1"/>
</dbReference>
<evidence type="ECO:0000256" key="1">
    <source>
        <dbReference type="ARBA" id="ARBA00004496"/>
    </source>
</evidence>
<keyword evidence="7" id="KW-0175">Coiled coil</keyword>
<dbReference type="GO" id="GO:0002184">
    <property type="term" value="P:cytoplasmic translational termination"/>
    <property type="evidence" value="ECO:0007669"/>
    <property type="project" value="TreeGrafter"/>
</dbReference>
<evidence type="ECO:0000256" key="3">
    <source>
        <dbReference type="ARBA" id="ARBA00022490"/>
    </source>
</evidence>
<dbReference type="STRING" id="61595.SAMN05421644_1607"/>
<evidence type="ECO:0000313" key="10">
    <source>
        <dbReference type="Proteomes" id="UP000198672"/>
    </source>
</evidence>
<dbReference type="HAMAP" id="MF_00040">
    <property type="entry name" value="RRF"/>
    <property type="match status" value="1"/>
</dbReference>
<comment type="function">
    <text evidence="5 6">Responsible for the release of ribosomes from messenger RNA at the termination of protein biosynthesis. May increase the efficiency of translation by recycling ribosomes from one round of translation to another.</text>
</comment>
<feature type="coiled-coil region" evidence="7">
    <location>
        <begin position="114"/>
        <end position="152"/>
    </location>
</feature>
<dbReference type="EMBL" id="FNOW01000060">
    <property type="protein sequence ID" value="SDY40232.1"/>
    <property type="molecule type" value="Genomic_DNA"/>
</dbReference>
<dbReference type="InterPro" id="IPR036191">
    <property type="entry name" value="RRF_sf"/>
</dbReference>
<comment type="subcellular location">
    <subcellularLocation>
        <location evidence="1 6">Cytoplasm</location>
    </subcellularLocation>
</comment>
<proteinExistence type="inferred from homology"/>
<evidence type="ECO:0000313" key="9">
    <source>
        <dbReference type="EMBL" id="SDY40232.1"/>
    </source>
</evidence>
<keyword evidence="10" id="KW-1185">Reference proteome</keyword>
<dbReference type="Gene3D" id="1.10.132.20">
    <property type="entry name" value="Ribosome-recycling factor"/>
    <property type="match status" value="1"/>
</dbReference>
<dbReference type="GO" id="GO:0043023">
    <property type="term" value="F:ribosomal large subunit binding"/>
    <property type="evidence" value="ECO:0007669"/>
    <property type="project" value="TreeGrafter"/>
</dbReference>
<evidence type="ECO:0000256" key="7">
    <source>
        <dbReference type="SAM" id="Coils"/>
    </source>
</evidence>
<evidence type="ECO:0000259" key="8">
    <source>
        <dbReference type="Pfam" id="PF01765"/>
    </source>
</evidence>
<evidence type="ECO:0000256" key="2">
    <source>
        <dbReference type="ARBA" id="ARBA00005912"/>
    </source>
</evidence>
<keyword evidence="3 6" id="KW-0963">Cytoplasm</keyword>
<organism evidence="9 10">
    <name type="scientific">Allochromatium warmingii</name>
    <name type="common">Chromatium warmingii</name>
    <dbReference type="NCBI Taxonomy" id="61595"/>
    <lineage>
        <taxon>Bacteria</taxon>
        <taxon>Pseudomonadati</taxon>
        <taxon>Pseudomonadota</taxon>
        <taxon>Gammaproteobacteria</taxon>
        <taxon>Chromatiales</taxon>
        <taxon>Chromatiaceae</taxon>
        <taxon>Allochromatium</taxon>
    </lineage>
</organism>
<dbReference type="Gene3D" id="3.30.1360.40">
    <property type="match status" value="1"/>
</dbReference>
<evidence type="ECO:0000256" key="5">
    <source>
        <dbReference type="ARBA" id="ARBA00025050"/>
    </source>
</evidence>
<dbReference type="Proteomes" id="UP000198672">
    <property type="component" value="Unassembled WGS sequence"/>
</dbReference>
<gene>
    <name evidence="6" type="primary">frr</name>
    <name evidence="9" type="ORF">SAMN05421644_1607</name>
</gene>
<keyword evidence="4 6" id="KW-0648">Protein biosynthesis</keyword>
<protein>
    <recommendedName>
        <fullName evidence="6">Ribosome-recycling factor</fullName>
        <shortName evidence="6">RRF</shortName>
    </recommendedName>
    <alternativeName>
        <fullName evidence="6">Ribosome-releasing factor</fullName>
    </alternativeName>
</protein>